<feature type="compositionally biased region" description="Basic and acidic residues" evidence="6">
    <location>
        <begin position="2108"/>
        <end position="2119"/>
    </location>
</feature>
<comment type="subcellular location">
    <subcellularLocation>
        <location evidence="1">Cytoplasm</location>
    </subcellularLocation>
</comment>
<dbReference type="SUPFAM" id="SSF48065">
    <property type="entry name" value="DBL homology domain (DH-domain)"/>
    <property type="match status" value="1"/>
</dbReference>
<feature type="region of interest" description="Disordered" evidence="6">
    <location>
        <begin position="1697"/>
        <end position="1730"/>
    </location>
</feature>
<feature type="region of interest" description="Disordered" evidence="6">
    <location>
        <begin position="2060"/>
        <end position="2151"/>
    </location>
</feature>
<dbReference type="PROSITE" id="PS50003">
    <property type="entry name" value="PH_DOMAIN"/>
    <property type="match status" value="1"/>
</dbReference>
<dbReference type="InterPro" id="IPR001452">
    <property type="entry name" value="SH3_domain"/>
</dbReference>
<dbReference type="PANTHER" id="PTHR47544">
    <property type="entry name" value="RHO GUANINE NUCLEOTIDE EXCHANGE FACTOR 4"/>
    <property type="match status" value="1"/>
</dbReference>
<dbReference type="CDD" id="cd11973">
    <property type="entry name" value="SH3_ASEF"/>
    <property type="match status" value="1"/>
</dbReference>
<dbReference type="Pfam" id="PF22697">
    <property type="entry name" value="SOS1_NGEF_PH"/>
    <property type="match status" value="1"/>
</dbReference>
<evidence type="ECO:0000256" key="2">
    <source>
        <dbReference type="ARBA" id="ARBA00022443"/>
    </source>
</evidence>
<evidence type="ECO:0000256" key="6">
    <source>
        <dbReference type="SAM" id="MobiDB-lite"/>
    </source>
</evidence>
<feature type="compositionally biased region" description="Low complexity" evidence="6">
    <location>
        <begin position="2474"/>
        <end position="2487"/>
    </location>
</feature>
<dbReference type="Pfam" id="PF00621">
    <property type="entry name" value="RhoGEF"/>
    <property type="match status" value="1"/>
</dbReference>
<dbReference type="SUPFAM" id="SSF50729">
    <property type="entry name" value="PH domain-like"/>
    <property type="match status" value="1"/>
</dbReference>
<reference evidence="10 11" key="1">
    <citation type="submission" date="2021-07" db="EMBL/GenBank/DDBJ databases">
        <authorList>
            <person name="Imarazene B."/>
            <person name="Zahm M."/>
            <person name="Klopp C."/>
            <person name="Cabau C."/>
            <person name="Beille S."/>
            <person name="Jouanno E."/>
            <person name="Castinel A."/>
            <person name="Lluch J."/>
            <person name="Gil L."/>
            <person name="Kuchtly C."/>
            <person name="Lopez Roques C."/>
            <person name="Donnadieu C."/>
            <person name="Parrinello H."/>
            <person name="Journot L."/>
            <person name="Du K."/>
            <person name="Schartl M."/>
            <person name="Retaux S."/>
            <person name="Guiguen Y."/>
        </authorList>
    </citation>
    <scope>NUCLEOTIDE SEQUENCE [LARGE SCALE GENOMIC DNA]</scope>
    <source>
        <strain evidence="10">Pach_M1</strain>
        <tissue evidence="10">Testis</tissue>
    </source>
</reference>
<dbReference type="SUPFAM" id="SSF50044">
    <property type="entry name" value="SH3-domain"/>
    <property type="match status" value="1"/>
</dbReference>
<dbReference type="InterPro" id="IPR055251">
    <property type="entry name" value="SOS1_NGEF_PH"/>
</dbReference>
<feature type="compositionally biased region" description="Polar residues" evidence="6">
    <location>
        <begin position="2319"/>
        <end position="2333"/>
    </location>
</feature>
<comment type="caution">
    <text evidence="10">The sequence shown here is derived from an EMBL/GenBank/DDBJ whole genome shotgun (WGS) entry which is preliminary data.</text>
</comment>
<dbReference type="PANTHER" id="PTHR47544:SF3">
    <property type="entry name" value="RHO GUANINE NUCLEOTIDE EXCHANGE FACTOR 4 ISOFORM X1"/>
    <property type="match status" value="1"/>
</dbReference>
<evidence type="ECO:0000259" key="9">
    <source>
        <dbReference type="PROSITE" id="PS50010"/>
    </source>
</evidence>
<dbReference type="InterPro" id="IPR000219">
    <property type="entry name" value="DH_dom"/>
</dbReference>
<evidence type="ECO:0000259" key="7">
    <source>
        <dbReference type="PROSITE" id="PS50002"/>
    </source>
</evidence>
<dbReference type="Proteomes" id="UP000752171">
    <property type="component" value="Unassembled WGS sequence"/>
</dbReference>
<evidence type="ECO:0000256" key="5">
    <source>
        <dbReference type="PROSITE-ProRule" id="PRU00192"/>
    </source>
</evidence>
<dbReference type="SMART" id="SM00233">
    <property type="entry name" value="PH"/>
    <property type="match status" value="1"/>
</dbReference>
<evidence type="ECO:0000313" key="11">
    <source>
        <dbReference type="Proteomes" id="UP000752171"/>
    </source>
</evidence>
<keyword evidence="4" id="KW-0344">Guanine-nucleotide releasing factor</keyword>
<feature type="compositionally biased region" description="Polar residues" evidence="6">
    <location>
        <begin position="461"/>
        <end position="478"/>
    </location>
</feature>
<feature type="compositionally biased region" description="Basic and acidic residues" evidence="6">
    <location>
        <begin position="2267"/>
        <end position="2276"/>
    </location>
</feature>
<feature type="compositionally biased region" description="Polar residues" evidence="6">
    <location>
        <begin position="2546"/>
        <end position="2573"/>
    </location>
</feature>
<feature type="compositionally biased region" description="Polar residues" evidence="6">
    <location>
        <begin position="2061"/>
        <end position="2073"/>
    </location>
</feature>
<feature type="domain" description="DH" evidence="9">
    <location>
        <begin position="2795"/>
        <end position="2979"/>
    </location>
</feature>
<feature type="compositionally biased region" description="Basic and acidic residues" evidence="6">
    <location>
        <begin position="1324"/>
        <end position="1345"/>
    </location>
</feature>
<sequence>MEEEDGGSGAQENGEMEHTHLHLTCLPERYMRAKFSLSAYIFCWAVVKLYQRRLRPSPVLLQAPPVEDVEAAEAGCSEAGGLQQDESSGHQVCTESVLDESQDTTEEYFETRSCYSDTFSDFSHDADDCFRTPLSSDTGSCTGTHLDSPKHSFGFQERVCSCAEKEQGPSDGPEAKPDAKDSSPQSDNLETLDSVPLANDCSGMTLDASVSQLNIPEKLDSTPVINNCIDITLDVSLPQSNLTENLDSITRTNDCSGTSLHVPDPESNLPETLDSMPLASDCSGMTLDLSIPQSNLSKKSDSIPLENDSSVMSVDLPVPESNLPDKLDPMPLPYDCIGMTLDVPVSHPNVLEKTDSVPLTNDCRGTALDVTIPQANVLEKSDSCIGTTLDVSLSQSNPPQISDSMSLENNCIDITLDVCLPQSNLMENLDSIPLQNDFSGISLDISNPESNLPENLDSMPLANNSSGMSLDNPFPQSNLPDKSDPMPLTNDCSGMTLDLSIPRSNLPGKSDSTPLANDCSGMSLDVSLPQFNVPQISDSVSLENDCIGITSDVSLPQSNLTENLDSIPLTNDCSGMSLDVPFPQSNVPDKSDSMQLANDSSGITLDVPILESNLPGKPDCIPLKNDSSGISLDISNPESNLPEDLDSITLTNNCSRMSLDIPDTESNLSENLDSTSLANYCSGMTLDLSVTQSNLPEKLDAVALEKDCNEMTLDVPVPQPNVPEKSESMSMPSDCSGITLDFPVCQSNVPDKSDNIALTNDCRGMILDVPLLQSNLPEKLDSTPPTKDCSGMILDVQSNVSEKPDSKPMPINCRGMSLDATGSNPVGDCTYLVSAKLSREAGLPPVAQVCMTNQAEVCFESNDSTTTQLFTESTSQDMFLKTDCGHEAEHTLGDTVSSENEKKSQNVSNYESDTELELILDSAQVICSVTDKNKFLQQHELNDPDAETFFNHLHVPRMLDLTDTNVKETSDHLVEVCSQPSPADELECNRREDFDSFNSSKKGHLEQVTDIDQSCEVNKLLQPSDNCMLHPEELPSFKNECMACQNEHSLLETSCTIMDVVHCSTEGGSSSLSFSNDCILSNLAHKNVHDLNSPDNMACTDHSKTLNLNSKSDINPGSHTSYRPCLDYIETSREPKSTVRVNCQEIKQNFNDKQICFYKDEKVIVGPGSIAFSGTYSTDSFSTDSFSTVLIQRTDPHESTPNIDCAKEFTVIPQKSQEVIYSDNSDYGDSHVMMTFTGEEVQNVESIESLGSVQRNDVENFVDQLLETVPAPVSPTDVCIGFVGELCTNCTQTTTCDLADLSITDEGMQKIIVYPKQGHVSNDVSRKDVTKPEESKRTTAKEHAVSDVSDESMDSCVQAQSDRDYEVLSADASLLHNRATPRTIRDYSSDTNNNIKTVAFEHCHKTPCNLLNAALELNEFKSGQLFSERDNKDINDRTNNIVKTTITNAPQTPPCNVLSAALKPNRFLEDSGQLFLERDIININNRANYFGGTTAEIASETPCTLLSTALEPSRFEGLEDWRSGRLFPERNNDLNDLGDINHVIDRTEYIKQISTEVFPEAHGTLFGASLEPKSFESGQWFTDQERDINDIIDNKTTAGIFSESKDSALELNRFDSGQMYLEQNNNMNNVNNRTNSIVNTTSTAIAPETQCTLHSTTLQTSFSEVIPLYESLASISSKMPCTPLSPVPEQELGQFDSYSFSGEDSYSEDNDVLPDLANRPGVSQEASKADLLTGNKSDIVSQLHSEPSISSRDSLGNSAQKHICDYLAEEECQMHFPAVEGDQTAGAFQLKDIDVKSQGSSAVLYPSASSHTDGQHSRDLLIAGKYGDVSECSSVVSGNGPVRQEIFDKESMLPLLPSDYTVKVSDVQKLESTKRRFENGCNEESAQIRDSTSLTVDVDLCWETASPEESPQLMSAEIEVYPFTDVKLGMLSITNLEPIIEADQPQESFCEADKESVSEVEQEKDVPGFDDSNVSADTFCHLSHNNGYNPQKEDDNEELTGVPANSSGVKRVCFVTDNPEDCRDERTVSSLATGNAGTGDNDIVKTVLPDISLHSDDVEDSIQSHTGTNCCAQSTTKNKETKSTSAAGKASRFSMFSRIPSFRKAKRDAKGGNKVEPEAKPPPQDVNEEKKKEEHSPSSPKPLHKAHMSHSTEHLLKFSDHTNDDIFEKAFALTWENMEKCGESTSASRSKQTRQHSRHGDLLHFKPSPMMEGFNQKRSKSIDNLNLRLKLAMAHKSLSNLFETRFGEKENQQIQNDDPKVKRKVKTGKEESEGLKRTFSVPASISSRTRRRTQGDIVAGLAQDGLYFKDRNLKDTWNSDPLCKKTSSLQDTSGIEPDVESDEPSPVTNGLSPDSDLTSEDDDSFQAPIHRTVFALANQLSPSWARSLGSFEGIDTPMRPMSPKPQSPGQWTHRRSFRYPSRSVASSLCSLGQDQSMEGISDLPTRTQSFRPRVPPMASSHSFDAEFLLEDSSSDSQSQTSLVSSNSGNEPEHAQDGGRAAGTPRTSCMPRMRRHRGPRAPRPVSDLCGWTSQLRDIGEVAPDPPTQQDITKTQQDVTRTQQRSCSDETLSDSGKTKKIQKIKQSLQRSLGQLTSTHPDQNQTARMRFSFTSPEQLSSPSLRDHFFSQSTPTGLDCVGWPRRVSYSALVITDGSQDKSGLGDEVGSEDDLYNEFRSSANRFGHPGGGGGEQLAINELISDGSVCAEALWDHVTMDDQELGFKAGDVIEVVDATNKEWWWGRVLDSEGWFPASFVRLRVNQDEPMEDYLAQLEGAPEGGAGGCRSLGPGLPCKEQMRANVINEIMSTERDYIKHLKDICEGYIKQCRKRTDMFNEEQLRTIFGNIDELYRFQKKFLKNLEKKFNKEQPHLSEIGSCFLENQTDFQIYSEYCNNHPNACVQLSKLMKIKKYVFFFEACRLLQKMIDISLDGFLLTPVQKICKYPLQLAELLKYTNPQHRDYKDVEAALNAMKNVARLINERKRRLENIDKIAQWQSSIEDWEGEDILSRSSDLIFSGDLTKISQPQAKGQQRIFFLFDHQLVFCKKDLLRRDILYYKGRLDMDEMEVVDVEDGKDKDLNVSVKNALKLTSPGRDEVHLLCAKKPELKQRWIRAFRDEREQVQHDLETGFSITEVQKKQAMLNASKSHPAGKPKAVTRPYYDLLLRQKHPALPAALPAALPPALPAALPPQQVIMLAQPKRKSSNFWHNIGRLTPFKK</sequence>
<dbReference type="PROSITE" id="PS00741">
    <property type="entry name" value="DH_1"/>
    <property type="match status" value="1"/>
</dbReference>
<feature type="region of interest" description="Disordered" evidence="6">
    <location>
        <begin position="1322"/>
        <end position="1353"/>
    </location>
</feature>
<dbReference type="Gene3D" id="1.20.900.10">
    <property type="entry name" value="Dbl homology (DH) domain"/>
    <property type="match status" value="1"/>
</dbReference>
<feature type="domain" description="PH" evidence="8">
    <location>
        <begin position="3010"/>
        <end position="3117"/>
    </location>
</feature>
<dbReference type="GO" id="GO:0005737">
    <property type="term" value="C:cytoplasm"/>
    <property type="evidence" value="ECO:0007669"/>
    <property type="project" value="UniProtKB-SubCell"/>
</dbReference>
<feature type="domain" description="SH3" evidence="7">
    <location>
        <begin position="2700"/>
        <end position="2759"/>
    </location>
</feature>
<feature type="region of interest" description="Disordered" evidence="6">
    <location>
        <begin position="713"/>
        <end position="732"/>
    </location>
</feature>
<dbReference type="Gene3D" id="2.30.30.40">
    <property type="entry name" value="SH3 Domains"/>
    <property type="match status" value="1"/>
</dbReference>
<dbReference type="InterPro" id="IPR011993">
    <property type="entry name" value="PH-like_dom_sf"/>
</dbReference>
<evidence type="ECO:0000259" key="8">
    <source>
        <dbReference type="PROSITE" id="PS50003"/>
    </source>
</evidence>
<dbReference type="InterPro" id="IPR035899">
    <property type="entry name" value="DBL_dom_sf"/>
</dbReference>
<dbReference type="PROSITE" id="PS50010">
    <property type="entry name" value="DH_2"/>
    <property type="match status" value="1"/>
</dbReference>
<feature type="region of interest" description="Disordered" evidence="6">
    <location>
        <begin position="449"/>
        <end position="478"/>
    </location>
</feature>
<dbReference type="GO" id="GO:0035556">
    <property type="term" value="P:intracellular signal transduction"/>
    <property type="evidence" value="ECO:0007669"/>
    <property type="project" value="InterPro"/>
</dbReference>
<feature type="compositionally biased region" description="Polar residues" evidence="6">
    <location>
        <begin position="2433"/>
        <end position="2450"/>
    </location>
</feature>
<evidence type="ECO:0000256" key="4">
    <source>
        <dbReference type="ARBA" id="ARBA00022658"/>
    </source>
</evidence>
<feature type="region of interest" description="Disordered" evidence="6">
    <location>
        <begin position="2395"/>
        <end position="2414"/>
    </location>
</feature>
<dbReference type="InterPro" id="IPR036028">
    <property type="entry name" value="SH3-like_dom_sf"/>
</dbReference>
<feature type="compositionally biased region" description="Polar residues" evidence="6">
    <location>
        <begin position="2346"/>
        <end position="2356"/>
    </location>
</feature>
<dbReference type="InterPro" id="IPR001331">
    <property type="entry name" value="GDS_CDC24_CS"/>
</dbReference>
<dbReference type="InterPro" id="IPR001849">
    <property type="entry name" value="PH_domain"/>
</dbReference>
<organism evidence="10 11">
    <name type="scientific">Astyanax mexicanus</name>
    <name type="common">Blind cave fish</name>
    <name type="synonym">Astyanax fasciatus mexicanus</name>
    <dbReference type="NCBI Taxonomy" id="7994"/>
    <lineage>
        <taxon>Eukaryota</taxon>
        <taxon>Metazoa</taxon>
        <taxon>Chordata</taxon>
        <taxon>Craniata</taxon>
        <taxon>Vertebrata</taxon>
        <taxon>Euteleostomi</taxon>
        <taxon>Actinopterygii</taxon>
        <taxon>Neopterygii</taxon>
        <taxon>Teleostei</taxon>
        <taxon>Ostariophysi</taxon>
        <taxon>Characiformes</taxon>
        <taxon>Characoidei</taxon>
        <taxon>Acestrorhamphidae</taxon>
        <taxon>Acestrorhamphinae</taxon>
        <taxon>Astyanax</taxon>
    </lineage>
</organism>
<dbReference type="SMART" id="SM00326">
    <property type="entry name" value="SH3"/>
    <property type="match status" value="1"/>
</dbReference>
<dbReference type="EMBL" id="JAICCE010000004">
    <property type="protein sequence ID" value="KAG9278875.1"/>
    <property type="molecule type" value="Genomic_DNA"/>
</dbReference>
<dbReference type="OrthoDB" id="660555at2759"/>
<dbReference type="FunFam" id="1.20.900.10:FF:000002">
    <property type="entry name" value="Rho guanine nucleotide exchange factor 9"/>
    <property type="match status" value="1"/>
</dbReference>
<evidence type="ECO:0000313" key="10">
    <source>
        <dbReference type="EMBL" id="KAG9278875.1"/>
    </source>
</evidence>
<dbReference type="CDD" id="cd00160">
    <property type="entry name" value="RhoGEF"/>
    <property type="match status" value="1"/>
</dbReference>
<dbReference type="PROSITE" id="PS50002">
    <property type="entry name" value="SH3"/>
    <property type="match status" value="1"/>
</dbReference>
<proteinExistence type="predicted"/>
<feature type="compositionally biased region" description="Polar residues" evidence="6">
    <location>
        <begin position="182"/>
        <end position="191"/>
    </location>
</feature>
<name>A0A8T2MAN5_ASTMX</name>
<dbReference type="Pfam" id="PF00018">
    <property type="entry name" value="SH3_1"/>
    <property type="match status" value="1"/>
</dbReference>
<feature type="compositionally biased region" description="Basic and acidic residues" evidence="6">
    <location>
        <begin position="2127"/>
        <end position="2136"/>
    </location>
</feature>
<dbReference type="SMART" id="SM00325">
    <property type="entry name" value="RhoGEF"/>
    <property type="match status" value="1"/>
</dbReference>
<dbReference type="GO" id="GO:0005085">
    <property type="term" value="F:guanyl-nucleotide exchange factor activity"/>
    <property type="evidence" value="ECO:0007669"/>
    <property type="project" value="UniProtKB-KW"/>
</dbReference>
<gene>
    <name evidence="10" type="ORF">AMEX_G6805</name>
</gene>
<protein>
    <submittedName>
        <fullName evidence="10">Uncharacterized protein</fullName>
    </submittedName>
</protein>
<feature type="region of interest" description="Disordered" evidence="6">
    <location>
        <begin position="2249"/>
        <end position="2293"/>
    </location>
</feature>
<feature type="region of interest" description="Disordered" evidence="6">
    <location>
        <begin position="2433"/>
        <end position="2579"/>
    </location>
</feature>
<feature type="region of interest" description="Disordered" evidence="6">
    <location>
        <begin position="163"/>
        <end position="196"/>
    </location>
</feature>
<feature type="region of interest" description="Disordered" evidence="6">
    <location>
        <begin position="2183"/>
        <end position="2214"/>
    </location>
</feature>
<feature type="region of interest" description="Disordered" evidence="6">
    <location>
        <begin position="2319"/>
        <end position="2363"/>
    </location>
</feature>
<evidence type="ECO:0000256" key="3">
    <source>
        <dbReference type="ARBA" id="ARBA00022490"/>
    </source>
</evidence>
<feature type="compositionally biased region" description="Basic and acidic residues" evidence="6">
    <location>
        <begin position="163"/>
        <end position="181"/>
    </location>
</feature>
<keyword evidence="3" id="KW-0963">Cytoplasm</keyword>
<dbReference type="Gene3D" id="2.30.29.30">
    <property type="entry name" value="Pleckstrin-homology domain (PH domain)/Phosphotyrosine-binding domain (PTB)"/>
    <property type="match status" value="1"/>
</dbReference>
<evidence type="ECO:0000256" key="1">
    <source>
        <dbReference type="ARBA" id="ARBA00004496"/>
    </source>
</evidence>
<keyword evidence="2 5" id="KW-0728">SH3 domain</keyword>
<dbReference type="CDD" id="cd01224">
    <property type="entry name" value="PH_Collybistin_ASEF"/>
    <property type="match status" value="1"/>
</dbReference>
<accession>A0A8T2MAN5</accession>